<organism evidence="1 2">
    <name type="scientific">Portunus trituberculatus</name>
    <name type="common">Swimming crab</name>
    <name type="synonym">Neptunus trituberculatus</name>
    <dbReference type="NCBI Taxonomy" id="210409"/>
    <lineage>
        <taxon>Eukaryota</taxon>
        <taxon>Metazoa</taxon>
        <taxon>Ecdysozoa</taxon>
        <taxon>Arthropoda</taxon>
        <taxon>Crustacea</taxon>
        <taxon>Multicrustacea</taxon>
        <taxon>Malacostraca</taxon>
        <taxon>Eumalacostraca</taxon>
        <taxon>Eucarida</taxon>
        <taxon>Decapoda</taxon>
        <taxon>Pleocyemata</taxon>
        <taxon>Brachyura</taxon>
        <taxon>Eubrachyura</taxon>
        <taxon>Portunoidea</taxon>
        <taxon>Portunidae</taxon>
        <taxon>Portuninae</taxon>
        <taxon>Portunus</taxon>
    </lineage>
</organism>
<dbReference type="AlphaFoldDB" id="A0A5B7GM95"/>
<dbReference type="OrthoDB" id="6090063at2759"/>
<evidence type="ECO:0000313" key="2">
    <source>
        <dbReference type="Proteomes" id="UP000324222"/>
    </source>
</evidence>
<comment type="caution">
    <text evidence="1">The sequence shown here is derived from an EMBL/GenBank/DDBJ whole genome shotgun (WGS) entry which is preliminary data.</text>
</comment>
<gene>
    <name evidence="1" type="ORF">E2C01_052727</name>
</gene>
<proteinExistence type="predicted"/>
<dbReference type="PANTHER" id="PTHR35617">
    <property type="entry name" value="PHAGE_INTEGRASE DOMAIN-CONTAINING PROTEIN"/>
    <property type="match status" value="1"/>
</dbReference>
<evidence type="ECO:0008006" key="3">
    <source>
        <dbReference type="Google" id="ProtNLM"/>
    </source>
</evidence>
<dbReference type="Proteomes" id="UP000324222">
    <property type="component" value="Unassembled WGS sequence"/>
</dbReference>
<sequence length="161" mass="18626">MVQKVADFLVYLRQVFQLFSIKDYKAMLNSIFAVKGLDLNNDLILRHIIRAWSFQPHRPNGDLTPSWNLDVVLCHLTKTSFEPLRLSSIRDLTRKTLILLTLATAQRVGEIQALSHTTNCQEQELLVYYIPKFIAKMDTEAHSTPRKFCIKESCILCGFKR</sequence>
<name>A0A5B7GM95_PORTR</name>
<dbReference type="EMBL" id="VSRR010015936">
    <property type="protein sequence ID" value="MPC58719.1"/>
    <property type="molecule type" value="Genomic_DNA"/>
</dbReference>
<accession>A0A5B7GM95</accession>
<reference evidence="1 2" key="1">
    <citation type="submission" date="2019-05" db="EMBL/GenBank/DDBJ databases">
        <title>Another draft genome of Portunus trituberculatus and its Hox gene families provides insights of decapod evolution.</title>
        <authorList>
            <person name="Jeong J.-H."/>
            <person name="Song I."/>
            <person name="Kim S."/>
            <person name="Choi T."/>
            <person name="Kim D."/>
            <person name="Ryu S."/>
            <person name="Kim W."/>
        </authorList>
    </citation>
    <scope>NUCLEOTIDE SEQUENCE [LARGE SCALE GENOMIC DNA]</scope>
    <source>
        <tissue evidence="1">Muscle</tissue>
    </source>
</reference>
<evidence type="ECO:0000313" key="1">
    <source>
        <dbReference type="EMBL" id="MPC58719.1"/>
    </source>
</evidence>
<protein>
    <recommendedName>
        <fullName evidence="3">Tyr recombinase domain-containing protein</fullName>
    </recommendedName>
</protein>
<keyword evidence="2" id="KW-1185">Reference proteome</keyword>
<dbReference type="PANTHER" id="PTHR35617:SF3">
    <property type="entry name" value="CORE-BINDING (CB) DOMAIN-CONTAINING PROTEIN"/>
    <property type="match status" value="1"/>
</dbReference>